<dbReference type="SUPFAM" id="SSF51445">
    <property type="entry name" value="(Trans)glycosidases"/>
    <property type="match status" value="1"/>
</dbReference>
<evidence type="ECO:0000256" key="5">
    <source>
        <dbReference type="ARBA" id="ARBA00022801"/>
    </source>
</evidence>
<keyword evidence="6 11" id="KW-1015">Disulfide bond</keyword>
<dbReference type="Gene3D" id="2.60.120.1060">
    <property type="entry name" value="NPCBM/NEW2 domain"/>
    <property type="match status" value="1"/>
</dbReference>
<feature type="domain" description="Glycosyl hydrolase family 98 putative carbohydrate-binding module" evidence="13">
    <location>
        <begin position="523"/>
        <end position="668"/>
    </location>
</feature>
<dbReference type="AlphaFoldDB" id="A0A9W6HLC6"/>
<dbReference type="PANTHER" id="PTHR11452">
    <property type="entry name" value="ALPHA-GALACTOSIDASE/ALPHA-N-ACETYLGALACTOSAMINIDASE"/>
    <property type="match status" value="1"/>
</dbReference>
<evidence type="ECO:0000313" key="14">
    <source>
        <dbReference type="EMBL" id="GLJ94750.1"/>
    </source>
</evidence>
<evidence type="ECO:0000256" key="12">
    <source>
        <dbReference type="SAM" id="SignalP"/>
    </source>
</evidence>
<dbReference type="EC" id="3.2.1.22" evidence="11"/>
<dbReference type="Proteomes" id="UP001142291">
    <property type="component" value="Unassembled WGS sequence"/>
</dbReference>
<dbReference type="InterPro" id="IPR013785">
    <property type="entry name" value="Aldolase_TIM"/>
</dbReference>
<reference evidence="14" key="1">
    <citation type="journal article" date="2014" name="Int. J. Syst. Evol. Microbiol.">
        <title>Complete genome sequence of Corynebacterium casei LMG S-19264T (=DSM 44701T), isolated from a smear-ripened cheese.</title>
        <authorList>
            <consortium name="US DOE Joint Genome Institute (JGI-PGF)"/>
            <person name="Walter F."/>
            <person name="Albersmeier A."/>
            <person name="Kalinowski J."/>
            <person name="Ruckert C."/>
        </authorList>
    </citation>
    <scope>NUCLEOTIDE SEQUENCE</scope>
    <source>
        <strain evidence="14">VKM Ac-1940</strain>
    </source>
</reference>
<evidence type="ECO:0000256" key="4">
    <source>
        <dbReference type="ARBA" id="ARBA00022729"/>
    </source>
</evidence>
<dbReference type="Gene3D" id="2.60.40.1180">
    <property type="entry name" value="Golgi alpha-mannosidase II"/>
    <property type="match status" value="1"/>
</dbReference>
<sequence>MMDTSLRRGRGRLAGLCLAVAIAATALVTLPPPSSAEALDNGLAPTPPMGYNTWNQFYCNNGGGLTATALKKVADDIVNRGLKDVGYEYVVLDDCFQDGRDENGVMKVKADRFPDGIKPVADYIHSKGLKFGIYSVPGDKTCANLFNNPKYSPNIGSYGHERIDAETFASWGVDYLKYDWCYPDGSLGLQKVPAFSKMRDELARVDRDIVYAISEYGDSQPWTWGKDVANLWRTTGDIAANWNSVTSIINRQVDLYPHSGPGHWNDPDMLQFGNGSLTYTQNKSHLAMWSMLAAPLFLGTDISRLSNDLVGLLTNPEMVAIDQDALGKQARRISESNGLQVWTRPLANGDTAVALFNSTGADATISTSLSALGVDGVHVARDVWAKKNVFNTANSISATVPAYDTIVYRLAAGSDSSLPGIVGASGTGRVEAGGTATVDIDVVNLLSTPVTGGRIDLSAAGGLTPTASVTVPTVPAGGSVKVQVQVAAAANATAAIVSLPAQFSWNGGQSAASVTVRVTPTAPTADTHLSDLPWLATTNGWTGDPKRDRSQDGNALKVNGVTYTKGIGSNAVSTVDIWLGGRCSTLTGSLGVDDETRGGNGTKSPSIDGTIAGDGKALWRNDGIIRYQQKQDFVVDVSGVDTLRLTAGNGDGDNAYDHADWLNMAVKCAPAVTAPTAEASVTTRCVAGKSVLAVRLLNTDDAALAATVKSEYGTKTFSKVDVGASVTQVFSTRRGQIPAGTVSVDVTDPATGTKATVTADYAAATC</sequence>
<comment type="subcellular location">
    <subcellularLocation>
        <location evidence="1">Secreted</location>
    </subcellularLocation>
</comment>
<dbReference type="SUPFAM" id="SSF49785">
    <property type="entry name" value="Galactose-binding domain-like"/>
    <property type="match status" value="1"/>
</dbReference>
<dbReference type="InterPro" id="IPR008979">
    <property type="entry name" value="Galactose-bd-like_sf"/>
</dbReference>
<feature type="chain" id="PRO_5040873896" description="Alpha-galactosidase" evidence="12">
    <location>
        <begin position="37"/>
        <end position="766"/>
    </location>
</feature>
<evidence type="ECO:0000256" key="8">
    <source>
        <dbReference type="ARBA" id="ARBA00023277"/>
    </source>
</evidence>
<dbReference type="Gene3D" id="3.20.20.70">
    <property type="entry name" value="Aldolase class I"/>
    <property type="match status" value="1"/>
</dbReference>
<keyword evidence="4 12" id="KW-0732">Signal</keyword>
<evidence type="ECO:0000313" key="15">
    <source>
        <dbReference type="Proteomes" id="UP001142291"/>
    </source>
</evidence>
<dbReference type="InterPro" id="IPR038637">
    <property type="entry name" value="NPCBM_sf"/>
</dbReference>
<evidence type="ECO:0000256" key="10">
    <source>
        <dbReference type="ARBA" id="ARBA00023326"/>
    </source>
</evidence>
<dbReference type="GO" id="GO:0004557">
    <property type="term" value="F:alpha-galactosidase activity"/>
    <property type="evidence" value="ECO:0007669"/>
    <property type="project" value="UniProtKB-EC"/>
</dbReference>
<evidence type="ECO:0000256" key="6">
    <source>
        <dbReference type="ARBA" id="ARBA00023157"/>
    </source>
</evidence>
<proteinExistence type="inferred from homology"/>
<dbReference type="GO" id="GO:0005576">
    <property type="term" value="C:extracellular region"/>
    <property type="evidence" value="ECO:0007669"/>
    <property type="project" value="UniProtKB-SubCell"/>
</dbReference>
<dbReference type="PANTHER" id="PTHR11452:SF75">
    <property type="entry name" value="ALPHA-GALACTOSIDASE MEL1"/>
    <property type="match status" value="1"/>
</dbReference>
<evidence type="ECO:0000256" key="7">
    <source>
        <dbReference type="ARBA" id="ARBA00023180"/>
    </source>
</evidence>
<organism evidence="14 15">
    <name type="scientific">Microbacterium dextranolyticum</name>
    <dbReference type="NCBI Taxonomy" id="36806"/>
    <lineage>
        <taxon>Bacteria</taxon>
        <taxon>Bacillati</taxon>
        <taxon>Actinomycetota</taxon>
        <taxon>Actinomycetes</taxon>
        <taxon>Micrococcales</taxon>
        <taxon>Microbacteriaceae</taxon>
        <taxon>Microbacterium</taxon>
    </lineage>
</organism>
<comment type="caution">
    <text evidence="14">The sequence shown here is derived from an EMBL/GenBank/DDBJ whole genome shotgun (WGS) entry which is preliminary data.</text>
</comment>
<dbReference type="InterPro" id="IPR013780">
    <property type="entry name" value="Glyco_hydro_b"/>
</dbReference>
<comment type="catalytic activity">
    <reaction evidence="11">
        <text>Hydrolysis of terminal, non-reducing alpha-D-galactose residues in alpha-D-galactosides, including galactose oligosaccharides, galactomannans and galactolipids.</text>
        <dbReference type="EC" id="3.2.1.22"/>
    </reaction>
</comment>
<evidence type="ECO:0000256" key="9">
    <source>
        <dbReference type="ARBA" id="ARBA00023295"/>
    </source>
</evidence>
<keyword evidence="7" id="KW-0325">Glycoprotein</keyword>
<dbReference type="FunFam" id="3.20.20.70:FF:000197">
    <property type="entry name" value="Alpha-galactosidase"/>
    <property type="match status" value="1"/>
</dbReference>
<dbReference type="SUPFAM" id="SSF51011">
    <property type="entry name" value="Glycosyl hydrolase domain"/>
    <property type="match status" value="1"/>
</dbReference>
<comment type="similarity">
    <text evidence="2 11">Belongs to the glycosyl hydrolase 27 family.</text>
</comment>
<reference evidence="14" key="2">
    <citation type="submission" date="2023-01" db="EMBL/GenBank/DDBJ databases">
        <authorList>
            <person name="Sun Q."/>
            <person name="Evtushenko L."/>
        </authorList>
    </citation>
    <scope>NUCLEOTIDE SEQUENCE</scope>
    <source>
        <strain evidence="14">VKM Ac-1940</strain>
    </source>
</reference>
<dbReference type="InterPro" id="IPR013222">
    <property type="entry name" value="Glyco_hyd_98_carb-bd"/>
</dbReference>
<accession>A0A9W6HLC6</accession>
<evidence type="ECO:0000256" key="2">
    <source>
        <dbReference type="ARBA" id="ARBA00009743"/>
    </source>
</evidence>
<dbReference type="InterPro" id="IPR041233">
    <property type="entry name" value="Melibiase_C"/>
</dbReference>
<name>A0A9W6HLC6_9MICO</name>
<keyword evidence="10" id="KW-0624">Polysaccharide degradation</keyword>
<keyword evidence="8" id="KW-0119">Carbohydrate metabolism</keyword>
<gene>
    <name evidence="14" type="primary">galA</name>
    <name evidence="14" type="ORF">GCM10017591_08120</name>
</gene>
<dbReference type="Pfam" id="PF08305">
    <property type="entry name" value="NPCBM"/>
    <property type="match status" value="1"/>
</dbReference>
<evidence type="ECO:0000259" key="13">
    <source>
        <dbReference type="SMART" id="SM00776"/>
    </source>
</evidence>
<keyword evidence="15" id="KW-1185">Reference proteome</keyword>
<dbReference type="FunFam" id="2.60.40.1180:FF:000008">
    <property type="entry name" value="Alpha-galactosidase"/>
    <property type="match status" value="1"/>
</dbReference>
<dbReference type="InterPro" id="IPR002241">
    <property type="entry name" value="Glyco_hydro_27"/>
</dbReference>
<keyword evidence="5 11" id="KW-0378">Hydrolase</keyword>
<dbReference type="SMART" id="SM00776">
    <property type="entry name" value="NPCBM"/>
    <property type="match status" value="1"/>
</dbReference>
<dbReference type="Pfam" id="PF16499">
    <property type="entry name" value="Melibiase_2"/>
    <property type="match status" value="1"/>
</dbReference>
<keyword evidence="9 11" id="KW-0326">Glycosidase</keyword>
<protein>
    <recommendedName>
        <fullName evidence="11">Alpha-galactosidase</fullName>
        <ecNumber evidence="11">3.2.1.22</ecNumber>
    </recommendedName>
    <alternativeName>
        <fullName evidence="11">Melibiase</fullName>
    </alternativeName>
</protein>
<dbReference type="GO" id="GO:0000272">
    <property type="term" value="P:polysaccharide catabolic process"/>
    <property type="evidence" value="ECO:0007669"/>
    <property type="project" value="UniProtKB-KW"/>
</dbReference>
<dbReference type="Pfam" id="PF17801">
    <property type="entry name" value="Melibiase_C"/>
    <property type="match status" value="1"/>
</dbReference>
<evidence type="ECO:0000256" key="3">
    <source>
        <dbReference type="ARBA" id="ARBA00022525"/>
    </source>
</evidence>
<dbReference type="InterPro" id="IPR017853">
    <property type="entry name" value="GH"/>
</dbReference>
<evidence type="ECO:0000256" key="1">
    <source>
        <dbReference type="ARBA" id="ARBA00004613"/>
    </source>
</evidence>
<evidence type="ECO:0000256" key="11">
    <source>
        <dbReference type="RuleBase" id="RU361168"/>
    </source>
</evidence>
<dbReference type="CDD" id="cd14792">
    <property type="entry name" value="GH27"/>
    <property type="match status" value="1"/>
</dbReference>
<feature type="signal peptide" evidence="12">
    <location>
        <begin position="1"/>
        <end position="36"/>
    </location>
</feature>
<dbReference type="PRINTS" id="PR00740">
    <property type="entry name" value="GLHYDRLASE27"/>
</dbReference>
<dbReference type="EMBL" id="BSER01000004">
    <property type="protein sequence ID" value="GLJ94750.1"/>
    <property type="molecule type" value="Genomic_DNA"/>
</dbReference>
<keyword evidence="3" id="KW-0964">Secreted</keyword>